<accession>A0A7X2V6N3</accession>
<dbReference type="Proteomes" id="UP000434639">
    <property type="component" value="Unassembled WGS sequence"/>
</dbReference>
<evidence type="ECO:0000313" key="2">
    <source>
        <dbReference type="Proteomes" id="UP000434639"/>
    </source>
</evidence>
<gene>
    <name evidence="1" type="ORF">GKZ89_18300</name>
</gene>
<evidence type="ECO:0000313" key="1">
    <source>
        <dbReference type="EMBL" id="MTH55349.1"/>
    </source>
</evidence>
<proteinExistence type="predicted"/>
<dbReference type="AlphaFoldDB" id="A0A7X2V6N3"/>
<name>A0A7X2V6N3_9BACI</name>
<dbReference type="RefSeq" id="WP_155113848.1">
    <property type="nucleotide sequence ID" value="NZ_WMIB01000027.1"/>
</dbReference>
<comment type="caution">
    <text evidence="1">The sequence shown here is derived from an EMBL/GenBank/DDBJ whole genome shotgun (WGS) entry which is preliminary data.</text>
</comment>
<protein>
    <submittedName>
        <fullName evidence="1">Uncharacterized protein</fullName>
    </submittedName>
</protein>
<dbReference type="EMBL" id="WMIB01000027">
    <property type="protein sequence ID" value="MTH55349.1"/>
    <property type="molecule type" value="Genomic_DNA"/>
</dbReference>
<dbReference type="OrthoDB" id="3522337at2"/>
<sequence length="204" mass="24451">MDLNSFYIKEEKEFLQYKRAVNDVFITEHNLPDQVFKTPFSSFMFEEFDWCMSDEFWKFIRKTADMTKDPFVLMAVLDPEPITYFYREFHYYNWLKIPVELPVADYTTALESGPKESPADAVLYNSFTIVWLSPSRLWGIWGDRECGISIIGFQNEEVKKRLWPELYSWRSLDETVLSWIGLNFKDQTLPQAFLDRFILNFFKD</sequence>
<keyword evidence="2" id="KW-1185">Reference proteome</keyword>
<reference evidence="1 2" key="1">
    <citation type="journal article" date="2017" name="Int. J. Syst. Evol. Microbiol.">
        <title>Bacillus mangrovi sp. nov., isolated from a sediment sample from a mangrove forest.</title>
        <authorList>
            <person name="Gupta V."/>
            <person name="Singh P.K."/>
            <person name="Korpole S."/>
            <person name="Tanuku N.R.S."/>
            <person name="Pinnaka A.K."/>
        </authorList>
    </citation>
    <scope>NUCLEOTIDE SEQUENCE [LARGE SCALE GENOMIC DNA]</scope>
    <source>
        <strain evidence="1 2">KCTC 33872</strain>
    </source>
</reference>
<organism evidence="1 2">
    <name type="scientific">Metabacillus mangrovi</name>
    <dbReference type="NCBI Taxonomy" id="1491830"/>
    <lineage>
        <taxon>Bacteria</taxon>
        <taxon>Bacillati</taxon>
        <taxon>Bacillota</taxon>
        <taxon>Bacilli</taxon>
        <taxon>Bacillales</taxon>
        <taxon>Bacillaceae</taxon>
        <taxon>Metabacillus</taxon>
    </lineage>
</organism>